<protein>
    <recommendedName>
        <fullName evidence="4">UDP-3-O-acyl-N-acetylglucosamine deacetylase</fullName>
        <ecNumber evidence="4">3.5.1.108</ecNumber>
    </recommendedName>
</protein>
<dbReference type="GO" id="GO:0046872">
    <property type="term" value="F:metal ion binding"/>
    <property type="evidence" value="ECO:0007669"/>
    <property type="project" value="UniProtKB-KW"/>
</dbReference>
<keyword evidence="7" id="KW-0479">Metal-binding</keyword>
<dbReference type="GO" id="GO:0016020">
    <property type="term" value="C:membrane"/>
    <property type="evidence" value="ECO:0007669"/>
    <property type="project" value="GOC"/>
</dbReference>
<dbReference type="PANTHER" id="PTHR33694:SF1">
    <property type="entry name" value="UDP-3-O-ACYL-N-ACETYLGLUCOSAMINE DEACETYLASE 1, MITOCHONDRIAL-RELATED"/>
    <property type="match status" value="1"/>
</dbReference>
<dbReference type="InterPro" id="IPR020568">
    <property type="entry name" value="Ribosomal_Su5_D2-typ_SF"/>
</dbReference>
<comment type="caution">
    <text evidence="13">The sequence shown here is derived from an EMBL/GenBank/DDBJ whole genome shotgun (WGS) entry which is preliminary data.</text>
</comment>
<dbReference type="GO" id="GO:0103117">
    <property type="term" value="F:UDP-3-O-acyl-N-acetylglucosamine deacetylase activity"/>
    <property type="evidence" value="ECO:0007669"/>
    <property type="project" value="UniProtKB-EC"/>
</dbReference>
<dbReference type="OrthoDB" id="9772788at2"/>
<comment type="cofactor">
    <cofactor evidence="1">
        <name>Zn(2+)</name>
        <dbReference type="ChEBI" id="CHEBI:29105"/>
    </cofactor>
</comment>
<dbReference type="InterPro" id="IPR004463">
    <property type="entry name" value="UDP-acyl_GlcNac_deAcase"/>
</dbReference>
<keyword evidence="10" id="KW-0443">Lipid metabolism</keyword>
<evidence type="ECO:0000256" key="12">
    <source>
        <dbReference type="SAM" id="MobiDB-lite"/>
    </source>
</evidence>
<dbReference type="UniPathway" id="UPA00359">
    <property type="reaction ID" value="UER00478"/>
</dbReference>
<dbReference type="PANTHER" id="PTHR33694">
    <property type="entry name" value="UDP-3-O-ACYL-N-ACETYLGLUCOSAMINE DEACETYLASE 1, MITOCHONDRIAL-RELATED"/>
    <property type="match status" value="1"/>
</dbReference>
<evidence type="ECO:0000256" key="11">
    <source>
        <dbReference type="ARBA" id="ARBA00024535"/>
    </source>
</evidence>
<dbReference type="EC" id="3.5.1.108" evidence="4"/>
<keyword evidence="14" id="KW-1185">Reference proteome</keyword>
<proteinExistence type="predicted"/>
<dbReference type="Gene3D" id="3.30.230.20">
    <property type="entry name" value="lpxc deacetylase, domain 1"/>
    <property type="match status" value="1"/>
</dbReference>
<comment type="catalytic activity">
    <reaction evidence="11">
        <text>a UDP-3-O-[(3R)-3-hydroxyacyl]-N-acetyl-alpha-D-glucosamine + H2O = a UDP-3-O-[(3R)-3-hydroxyacyl]-alpha-D-glucosamine + acetate</text>
        <dbReference type="Rhea" id="RHEA:67816"/>
        <dbReference type="ChEBI" id="CHEBI:15377"/>
        <dbReference type="ChEBI" id="CHEBI:30089"/>
        <dbReference type="ChEBI" id="CHEBI:137740"/>
        <dbReference type="ChEBI" id="CHEBI:173225"/>
        <dbReference type="EC" id="3.5.1.108"/>
    </reaction>
</comment>
<sequence length="307" mass="33448">MDGSRNPTTASGKPTGRNQHTIASPCSVRGRGYWSGQDVHLTISPAPVNTGVRLVRSDLADQPSLLATTDRSDAISFRTLLRDGDASFAMVEHLMAALAGLEIDNCVVEIDGEEMPGLDGSSLAFVEALQSAGLVIQADSRMQLVIHQPLRLRHNDGWIEATPSIAGETYFEYQLNYGDDSPVPAGDFGIEMTPARFVRQVAPARTFVTKEQADALHASGVASHVTHHDLLVFDDDGPIDNPLRYRNECSRHKTLDMIGDLALVPCDLIGRFISHRGGHILNGMLAKRLSEMLTQQRTGEQTQRKVA</sequence>
<evidence type="ECO:0000256" key="1">
    <source>
        <dbReference type="ARBA" id="ARBA00001947"/>
    </source>
</evidence>
<dbReference type="Proteomes" id="UP000317238">
    <property type="component" value="Unassembled WGS sequence"/>
</dbReference>
<dbReference type="AlphaFoldDB" id="A0A5C5XYM0"/>
<evidence type="ECO:0000256" key="10">
    <source>
        <dbReference type="ARBA" id="ARBA00023098"/>
    </source>
</evidence>
<dbReference type="SUPFAM" id="SSF54211">
    <property type="entry name" value="Ribosomal protein S5 domain 2-like"/>
    <property type="match status" value="2"/>
</dbReference>
<dbReference type="Pfam" id="PF03331">
    <property type="entry name" value="LpxC"/>
    <property type="match status" value="1"/>
</dbReference>
<evidence type="ECO:0000256" key="8">
    <source>
        <dbReference type="ARBA" id="ARBA00022801"/>
    </source>
</evidence>
<evidence type="ECO:0000313" key="13">
    <source>
        <dbReference type="EMBL" id="TWT68090.1"/>
    </source>
</evidence>
<evidence type="ECO:0000256" key="3">
    <source>
        <dbReference type="ARBA" id="ARBA00005002"/>
    </source>
</evidence>
<evidence type="ECO:0000256" key="6">
    <source>
        <dbReference type="ARBA" id="ARBA00022556"/>
    </source>
</evidence>
<feature type="region of interest" description="Disordered" evidence="12">
    <location>
        <begin position="1"/>
        <end position="24"/>
    </location>
</feature>
<evidence type="ECO:0000256" key="7">
    <source>
        <dbReference type="ARBA" id="ARBA00022723"/>
    </source>
</evidence>
<evidence type="ECO:0000256" key="2">
    <source>
        <dbReference type="ARBA" id="ARBA00002923"/>
    </source>
</evidence>
<keyword evidence="6" id="KW-0441">Lipid A biosynthesis</keyword>
<comment type="function">
    <text evidence="2">Catalyzes the hydrolysis of UDP-3-O-myristoyl-N-acetylglucosamine to form UDP-3-O-myristoylglucosamine and acetate, the committed step in lipid A biosynthesis.</text>
</comment>
<gene>
    <name evidence="13" type="primary">lpxC</name>
    <name evidence="13" type="ORF">Pan14r_03280</name>
</gene>
<keyword evidence="8 13" id="KW-0378">Hydrolase</keyword>
<dbReference type="InterPro" id="IPR011334">
    <property type="entry name" value="UDP-acyl_GlcNac_deAcase_C"/>
</dbReference>
<evidence type="ECO:0000256" key="4">
    <source>
        <dbReference type="ARBA" id="ARBA00012745"/>
    </source>
</evidence>
<evidence type="ECO:0000256" key="5">
    <source>
        <dbReference type="ARBA" id="ARBA00022516"/>
    </source>
</evidence>
<keyword evidence="9" id="KW-0862">Zinc</keyword>
<dbReference type="GO" id="GO:0009245">
    <property type="term" value="P:lipid A biosynthetic process"/>
    <property type="evidence" value="ECO:0007669"/>
    <property type="project" value="UniProtKB-KW"/>
</dbReference>
<organism evidence="13 14">
    <name type="scientific">Crateriforma conspicua</name>
    <dbReference type="NCBI Taxonomy" id="2527996"/>
    <lineage>
        <taxon>Bacteria</taxon>
        <taxon>Pseudomonadati</taxon>
        <taxon>Planctomycetota</taxon>
        <taxon>Planctomycetia</taxon>
        <taxon>Planctomycetales</taxon>
        <taxon>Planctomycetaceae</taxon>
        <taxon>Crateriforma</taxon>
    </lineage>
</organism>
<name>A0A5C5XYM0_9PLAN</name>
<dbReference type="InterPro" id="IPR015870">
    <property type="entry name" value="UDP-acyl_N-AcGlcN_deAcase_N"/>
</dbReference>
<keyword evidence="5" id="KW-0444">Lipid biosynthesis</keyword>
<dbReference type="RefSeq" id="WP_146438120.1">
    <property type="nucleotide sequence ID" value="NZ_SJPL01000001.1"/>
</dbReference>
<evidence type="ECO:0000313" key="14">
    <source>
        <dbReference type="Proteomes" id="UP000317238"/>
    </source>
</evidence>
<accession>A0A5C5XYM0</accession>
<comment type="pathway">
    <text evidence="3">Glycolipid biosynthesis; lipid IV(A) biosynthesis; lipid IV(A) from (3R)-3-hydroxytetradecanoyl-[acyl-carrier-protein] and UDP-N-acetyl-alpha-D-glucosamine: step 2/6.</text>
</comment>
<dbReference type="EMBL" id="SJPL01000001">
    <property type="protein sequence ID" value="TWT68090.1"/>
    <property type="molecule type" value="Genomic_DNA"/>
</dbReference>
<dbReference type="Gene3D" id="3.30.1700.10">
    <property type="entry name" value="lpxc deacetylase, domain 2"/>
    <property type="match status" value="1"/>
</dbReference>
<evidence type="ECO:0000256" key="9">
    <source>
        <dbReference type="ARBA" id="ARBA00022833"/>
    </source>
</evidence>
<reference evidence="13 14" key="1">
    <citation type="submission" date="2019-02" db="EMBL/GenBank/DDBJ databases">
        <title>Deep-cultivation of Planctomycetes and their phenomic and genomic characterization uncovers novel biology.</title>
        <authorList>
            <person name="Wiegand S."/>
            <person name="Jogler M."/>
            <person name="Boedeker C."/>
            <person name="Pinto D."/>
            <person name="Vollmers J."/>
            <person name="Rivas-Marin E."/>
            <person name="Kohn T."/>
            <person name="Peeters S.H."/>
            <person name="Heuer A."/>
            <person name="Rast P."/>
            <person name="Oberbeckmann S."/>
            <person name="Bunk B."/>
            <person name="Jeske O."/>
            <person name="Meyerdierks A."/>
            <person name="Storesund J.E."/>
            <person name="Kallscheuer N."/>
            <person name="Luecker S."/>
            <person name="Lage O.M."/>
            <person name="Pohl T."/>
            <person name="Merkel B.J."/>
            <person name="Hornburger P."/>
            <person name="Mueller R.-W."/>
            <person name="Bruemmer F."/>
            <person name="Labrenz M."/>
            <person name="Spormann A.M."/>
            <person name="Op Den Camp H."/>
            <person name="Overmann J."/>
            <person name="Amann R."/>
            <person name="Jetten M.S.M."/>
            <person name="Mascher T."/>
            <person name="Medema M.H."/>
            <person name="Devos D.P."/>
            <person name="Kaster A.-K."/>
            <person name="Ovreas L."/>
            <person name="Rohde M."/>
            <person name="Galperin M.Y."/>
            <person name="Jogler C."/>
        </authorList>
    </citation>
    <scope>NUCLEOTIDE SEQUENCE [LARGE SCALE GENOMIC DNA]</scope>
    <source>
        <strain evidence="13 14">Pan14r</strain>
    </source>
</reference>